<dbReference type="PANTHER" id="PTHR11012:SF57">
    <property type="entry name" value="LD10016P"/>
    <property type="match status" value="1"/>
</dbReference>
<feature type="domain" description="CHK kinase-like" evidence="1">
    <location>
        <begin position="132"/>
        <end position="321"/>
    </location>
</feature>
<organism evidence="2 3">
    <name type="scientific">Leptosia nina</name>
    <dbReference type="NCBI Taxonomy" id="320188"/>
    <lineage>
        <taxon>Eukaryota</taxon>
        <taxon>Metazoa</taxon>
        <taxon>Ecdysozoa</taxon>
        <taxon>Arthropoda</taxon>
        <taxon>Hexapoda</taxon>
        <taxon>Insecta</taxon>
        <taxon>Pterygota</taxon>
        <taxon>Neoptera</taxon>
        <taxon>Endopterygota</taxon>
        <taxon>Lepidoptera</taxon>
        <taxon>Glossata</taxon>
        <taxon>Ditrysia</taxon>
        <taxon>Papilionoidea</taxon>
        <taxon>Pieridae</taxon>
        <taxon>Pierinae</taxon>
        <taxon>Leptosia</taxon>
    </lineage>
</organism>
<dbReference type="PANTHER" id="PTHR11012">
    <property type="entry name" value="PROTEIN KINASE-LIKE DOMAIN-CONTAINING"/>
    <property type="match status" value="1"/>
</dbReference>
<evidence type="ECO:0000313" key="2">
    <source>
        <dbReference type="EMBL" id="CAK1554594.1"/>
    </source>
</evidence>
<dbReference type="InterPro" id="IPR004119">
    <property type="entry name" value="EcKL"/>
</dbReference>
<dbReference type="Pfam" id="PF02958">
    <property type="entry name" value="EcKL"/>
    <property type="match status" value="1"/>
</dbReference>
<proteinExistence type="predicted"/>
<gene>
    <name evidence="2" type="ORF">LNINA_LOCUS13498</name>
</gene>
<dbReference type="EMBL" id="CAVLEF010000279">
    <property type="protein sequence ID" value="CAK1554594.1"/>
    <property type="molecule type" value="Genomic_DNA"/>
</dbReference>
<dbReference type="SUPFAM" id="SSF56112">
    <property type="entry name" value="Protein kinase-like (PK-like)"/>
    <property type="match status" value="1"/>
</dbReference>
<sequence length="411" mass="47736">MGYLELSNVSELLTNEVLDKIFKLKTNSQDHVVKSQVSRVGPAGEGLLSAVYRICVTGEKYSTSYVAKGLVNDLLLRRTLNCTMFFHREVMFFSKILPLFTEFQRSLNAKESLQKYIPFCYHYHCDGQADYLILEDLSENGYCPISHSPSDTEREGILKVIALLHAVSMAMRLKNPELFFKLANEFPECYFNERRRAWYCKWLRKAVEVDKEVVCEYEDKIDKVYYEKFMNLINSDTFKQQMEISNTWGDHTVFNHGDCWYANFLGSSQGVVGIDFQLFRFASPATDLTFFLMGCCDSPHKEDFTKSLDVYYSYFRHFMDDMNIDAQKVFPRHTLDAELKKYGKFGFLSALTSLPLIVSEKCDVMQSFETKFSDKDIIPLEDIWILTPFKTEKQKLKLINALRVSVDLGFI</sequence>
<evidence type="ECO:0000259" key="1">
    <source>
        <dbReference type="SMART" id="SM00587"/>
    </source>
</evidence>
<dbReference type="AlphaFoldDB" id="A0AAV1JZ78"/>
<name>A0AAV1JZ78_9NEOP</name>
<dbReference type="SMART" id="SM00587">
    <property type="entry name" value="CHK"/>
    <property type="match status" value="1"/>
</dbReference>
<comment type="caution">
    <text evidence="2">The sequence shown here is derived from an EMBL/GenBank/DDBJ whole genome shotgun (WGS) entry which is preliminary data.</text>
</comment>
<dbReference type="Gene3D" id="3.90.1200.10">
    <property type="match status" value="1"/>
</dbReference>
<reference evidence="2 3" key="1">
    <citation type="submission" date="2023-11" db="EMBL/GenBank/DDBJ databases">
        <authorList>
            <person name="Okamura Y."/>
        </authorList>
    </citation>
    <scope>NUCLEOTIDE SEQUENCE [LARGE SCALE GENOMIC DNA]</scope>
</reference>
<dbReference type="Proteomes" id="UP001497472">
    <property type="component" value="Unassembled WGS sequence"/>
</dbReference>
<dbReference type="InterPro" id="IPR015897">
    <property type="entry name" value="CHK_kinase-like"/>
</dbReference>
<accession>A0AAV1JZ78</accession>
<dbReference type="InterPro" id="IPR011009">
    <property type="entry name" value="Kinase-like_dom_sf"/>
</dbReference>
<protein>
    <recommendedName>
        <fullName evidence="1">CHK kinase-like domain-containing protein</fullName>
    </recommendedName>
</protein>
<keyword evidence="3" id="KW-1185">Reference proteome</keyword>
<evidence type="ECO:0000313" key="3">
    <source>
        <dbReference type="Proteomes" id="UP001497472"/>
    </source>
</evidence>